<keyword evidence="3" id="KW-1185">Reference proteome</keyword>
<dbReference type="AlphaFoldDB" id="H1YC72"/>
<proteinExistence type="predicted"/>
<organism evidence="2 3">
    <name type="scientific">Mucilaginibacter paludis DSM 18603</name>
    <dbReference type="NCBI Taxonomy" id="714943"/>
    <lineage>
        <taxon>Bacteria</taxon>
        <taxon>Pseudomonadati</taxon>
        <taxon>Bacteroidota</taxon>
        <taxon>Sphingobacteriia</taxon>
        <taxon>Sphingobacteriales</taxon>
        <taxon>Sphingobacteriaceae</taxon>
        <taxon>Mucilaginibacter</taxon>
    </lineage>
</organism>
<sequence>MKIIITGSLGNISKPLTQELIEKDHAVTVISSKPGKQKAIEAIGANAAIGTIEDVLFLTNTFTGADAVYCMLPPFDYFDQKLDVMATTRRQIGNYCTAIRAAGVKQVVHLSSIGAHTDKGNGLLAFHYLAESLFKELPADVIIKHARPVGFYTNLKDFKDTIKGKGLLGLFLTLRFSGFWPLLTGKTGVIAANYGAEDKMPWVAPVDIATAIAEELTTPFTIRSFRYIASEELTCNEIAKTIGEAIGKPWLKWALMSDKDMLGGLKMFGMPESRAMAVVDMNAGMHNGLVNEDYYRHKPKVMGKTKMKDFAKEFVAIYNQ</sequence>
<dbReference type="EMBL" id="CM001403">
    <property type="protein sequence ID" value="EHQ29635.1"/>
    <property type="molecule type" value="Genomic_DNA"/>
</dbReference>
<dbReference type="PANTHER" id="PTHR43162">
    <property type="match status" value="1"/>
</dbReference>
<dbReference type="Pfam" id="PF13460">
    <property type="entry name" value="NAD_binding_10"/>
    <property type="match status" value="1"/>
</dbReference>
<dbReference type="Gene3D" id="3.40.50.720">
    <property type="entry name" value="NAD(P)-binding Rossmann-like Domain"/>
    <property type="match status" value="1"/>
</dbReference>
<dbReference type="HOGENOM" id="CLU_007383_10_5_10"/>
<evidence type="ECO:0000313" key="2">
    <source>
        <dbReference type="EMBL" id="EHQ29635.1"/>
    </source>
</evidence>
<dbReference type="Proteomes" id="UP000002774">
    <property type="component" value="Chromosome"/>
</dbReference>
<dbReference type="OrthoDB" id="2149806at2"/>
<dbReference type="InterPro" id="IPR036291">
    <property type="entry name" value="NAD(P)-bd_dom_sf"/>
</dbReference>
<reference evidence="2" key="1">
    <citation type="submission" date="2011-09" db="EMBL/GenBank/DDBJ databases">
        <title>The permanent draft genome of Mucilaginibacter paludis DSM 18603.</title>
        <authorList>
            <consortium name="US DOE Joint Genome Institute (JGI-PGF)"/>
            <person name="Lucas S."/>
            <person name="Han J."/>
            <person name="Lapidus A."/>
            <person name="Bruce D."/>
            <person name="Goodwin L."/>
            <person name="Pitluck S."/>
            <person name="Peters L."/>
            <person name="Kyrpides N."/>
            <person name="Mavromatis K."/>
            <person name="Ivanova N."/>
            <person name="Mikhailova N."/>
            <person name="Held B."/>
            <person name="Detter J.C."/>
            <person name="Tapia R."/>
            <person name="Han C."/>
            <person name="Land M."/>
            <person name="Hauser L."/>
            <person name="Markowitz V."/>
            <person name="Cheng J.-F."/>
            <person name="Hugenholtz P."/>
            <person name="Woyke T."/>
            <person name="Wu D."/>
            <person name="Tindall B."/>
            <person name="Brambilla E."/>
            <person name="Klenk H.-P."/>
            <person name="Eisen J.A."/>
        </authorList>
    </citation>
    <scope>NUCLEOTIDE SEQUENCE [LARGE SCALE GENOMIC DNA]</scope>
    <source>
        <strain evidence="2">DSM 18603</strain>
    </source>
</reference>
<dbReference type="RefSeq" id="WP_008510945.1">
    <property type="nucleotide sequence ID" value="NZ_CM001403.1"/>
</dbReference>
<dbReference type="InterPro" id="IPR016040">
    <property type="entry name" value="NAD(P)-bd_dom"/>
</dbReference>
<evidence type="ECO:0000259" key="1">
    <source>
        <dbReference type="Pfam" id="PF13460"/>
    </source>
</evidence>
<dbReference type="PANTHER" id="PTHR43162:SF1">
    <property type="entry name" value="PRESTALK A DIFFERENTIATION PROTEIN A"/>
    <property type="match status" value="1"/>
</dbReference>
<accession>H1YC72</accession>
<gene>
    <name evidence="2" type="ORF">Mucpa_5564</name>
</gene>
<dbReference type="InterPro" id="IPR051604">
    <property type="entry name" value="Ergot_Alk_Oxidoreductase"/>
</dbReference>
<evidence type="ECO:0000313" key="3">
    <source>
        <dbReference type="Proteomes" id="UP000002774"/>
    </source>
</evidence>
<name>H1YC72_9SPHI</name>
<dbReference type="eggNOG" id="COG0702">
    <property type="taxonomic scope" value="Bacteria"/>
</dbReference>
<dbReference type="SUPFAM" id="SSF51735">
    <property type="entry name" value="NAD(P)-binding Rossmann-fold domains"/>
    <property type="match status" value="1"/>
</dbReference>
<dbReference type="STRING" id="714943.Mucpa_5564"/>
<feature type="domain" description="NAD(P)-binding" evidence="1">
    <location>
        <begin position="7"/>
        <end position="122"/>
    </location>
</feature>
<protein>
    <submittedName>
        <fullName evidence="2">NmrA family protein</fullName>
    </submittedName>
</protein>